<feature type="domain" description="Ubiquitin-like" evidence="2">
    <location>
        <begin position="241"/>
        <end position="320"/>
    </location>
</feature>
<protein>
    <recommendedName>
        <fullName evidence="2">Ubiquitin-like domain-containing protein</fullName>
    </recommendedName>
</protein>
<feature type="region of interest" description="Disordered" evidence="1">
    <location>
        <begin position="411"/>
        <end position="439"/>
    </location>
</feature>
<feature type="region of interest" description="Disordered" evidence="1">
    <location>
        <begin position="372"/>
        <end position="392"/>
    </location>
</feature>
<sequence length="746" mass="83957">MDFGLSFGSVGDFITIALLIKDIVAALDDCRGSAKQYRDLVQRLNTLHQTLEAVQQVYEDPQLTQSLEGLSKIALSAVGQIRSCLEAFLGHIRKYELRLGNSVSGGGNALKDIRRKVQWRLNEKEVEKFCDEVVGCTMTLKMLLEVTTMRVLQRNHDTLIRERSDGEIRTAAMVHQSAASIKGYLGLLGRRIITKLDLVSQLGANLKRSTAHIIAMMTAITGDLSSIRTVIMRLDRGPSDEHFVLEDITGRTFPIHLKTITSWEAFEFILNQRFKGKKGARRVQRKLYSLQEDITHREVDWSMPWESAFLPYQRVNMSLMCKEAEAEITGEKAGSSCPFCHTPSDGETGVEVECQKCKRFFTRVVEVDNDESLPSAPTALHGETSFSVRLKRRRGPENADCEDIETCEKCHQPKRRKAQMGPKRKRGSSGSDSDSDDGDVQGLVRVHIISKRRRTGKPQVPFQAIQVESFDQLAKRFLGQSSVRGEYTERIEQGSHSKTDTAQPSHSGSTTYIKFETLAQSELGAYGTTTTKTLSLTKNQSISQSTTKDPSDKNNAGQIKIDKVIYMKKHGISASSSLKHWDPEEEPVLLFGSVFDANSIGKWIYDWTVHIYGPGTPVPEIAGDLWLLLIQLAGKTKRANETVIKIRNIEKRELVECFVESGERLAGKFQSLLKLCEGHVLKARKCRRLVDKSIPKFGEKEATELVEMLFSPNHEFEKMAKFMQGARLFNLRFDANCEEIFRNPEA</sequence>
<organism evidence="3 4">
    <name type="scientific">Fusarium oxysporum f. sp. lycopersici (strain 4287 / CBS 123668 / FGSC 9935 / NRRL 34936)</name>
    <name type="common">Fusarium vascular wilt of tomato</name>
    <dbReference type="NCBI Taxonomy" id="426428"/>
    <lineage>
        <taxon>Eukaryota</taxon>
        <taxon>Fungi</taxon>
        <taxon>Dikarya</taxon>
        <taxon>Ascomycota</taxon>
        <taxon>Pezizomycotina</taxon>
        <taxon>Sordariomycetes</taxon>
        <taxon>Hypocreomycetidae</taxon>
        <taxon>Hypocreales</taxon>
        <taxon>Nectriaceae</taxon>
        <taxon>Fusarium</taxon>
        <taxon>Fusarium oxysporum species complex</taxon>
    </lineage>
</organism>
<name>A0A0J9UFB1_FUSO4</name>
<dbReference type="OrthoDB" id="3045089at2759"/>
<evidence type="ECO:0000313" key="3">
    <source>
        <dbReference type="EMBL" id="KNA98093.1"/>
    </source>
</evidence>
<dbReference type="VEuPathDB" id="FungiDB:FOXG_02527"/>
<evidence type="ECO:0000256" key="1">
    <source>
        <dbReference type="SAM" id="MobiDB-lite"/>
    </source>
</evidence>
<reference evidence="3" key="2">
    <citation type="journal article" date="2010" name="Nature">
        <title>Comparative genomics reveals mobile pathogenicity chromosomes in Fusarium.</title>
        <authorList>
            <person name="Ma L.J."/>
            <person name="van der Does H.C."/>
            <person name="Borkovich K.A."/>
            <person name="Coleman J.J."/>
            <person name="Daboussi M.J."/>
            <person name="Di Pietro A."/>
            <person name="Dufresne M."/>
            <person name="Freitag M."/>
            <person name="Grabherr M."/>
            <person name="Henrissat B."/>
            <person name="Houterman P.M."/>
            <person name="Kang S."/>
            <person name="Shim W.B."/>
            <person name="Woloshuk C."/>
            <person name="Xie X."/>
            <person name="Xu J.R."/>
            <person name="Antoniw J."/>
            <person name="Baker S.E."/>
            <person name="Bluhm B.H."/>
            <person name="Breakspear A."/>
            <person name="Brown D.W."/>
            <person name="Butchko R.A."/>
            <person name="Chapman S."/>
            <person name="Coulson R."/>
            <person name="Coutinho P.M."/>
            <person name="Danchin E.G."/>
            <person name="Diener A."/>
            <person name="Gale L.R."/>
            <person name="Gardiner D.M."/>
            <person name="Goff S."/>
            <person name="Hammond-Kosack K.E."/>
            <person name="Hilburn K."/>
            <person name="Hua-Van A."/>
            <person name="Jonkers W."/>
            <person name="Kazan K."/>
            <person name="Kodira C.D."/>
            <person name="Koehrsen M."/>
            <person name="Kumar L."/>
            <person name="Lee Y.H."/>
            <person name="Li L."/>
            <person name="Manners J.M."/>
            <person name="Miranda-Saavedra D."/>
            <person name="Mukherjee M."/>
            <person name="Park G."/>
            <person name="Park J."/>
            <person name="Park S.Y."/>
            <person name="Proctor R.H."/>
            <person name="Regev A."/>
            <person name="Ruiz-Roldan M.C."/>
            <person name="Sain D."/>
            <person name="Sakthikumar S."/>
            <person name="Sykes S."/>
            <person name="Schwartz D.C."/>
            <person name="Turgeon B.G."/>
            <person name="Wapinski I."/>
            <person name="Yoder O."/>
            <person name="Young S."/>
            <person name="Zeng Q."/>
            <person name="Zhou S."/>
            <person name="Galagan J."/>
            <person name="Cuomo C.A."/>
            <person name="Kistler H.C."/>
            <person name="Rep M."/>
        </authorList>
    </citation>
    <scope>NUCLEOTIDE SEQUENCE [LARGE SCALE GENOMIC DNA]</scope>
    <source>
        <strain evidence="3">4287</strain>
    </source>
</reference>
<evidence type="ECO:0000313" key="4">
    <source>
        <dbReference type="Proteomes" id="UP000009097"/>
    </source>
</evidence>
<accession>A0A0J9UFB1</accession>
<dbReference type="PANTHER" id="PTHR38886">
    <property type="entry name" value="SESA DOMAIN-CONTAINING PROTEIN"/>
    <property type="match status" value="1"/>
</dbReference>
<dbReference type="GeneID" id="28944717"/>
<gene>
    <name evidence="3" type="ORF">FOXG_02527</name>
</gene>
<dbReference type="KEGG" id="fox:FOXG_02527"/>
<dbReference type="InterPro" id="IPR054464">
    <property type="entry name" value="ULD_fung"/>
</dbReference>
<evidence type="ECO:0000259" key="2">
    <source>
        <dbReference type="Pfam" id="PF22893"/>
    </source>
</evidence>
<proteinExistence type="predicted"/>
<dbReference type="AlphaFoldDB" id="A0A0J9UFB1"/>
<dbReference type="Pfam" id="PF22893">
    <property type="entry name" value="ULD_2"/>
    <property type="match status" value="1"/>
</dbReference>
<dbReference type="PANTHER" id="PTHR38886:SF1">
    <property type="entry name" value="NACHT-NTPASE AND P-LOOP NTPASES N-TERMINAL DOMAIN-CONTAINING PROTEIN"/>
    <property type="match status" value="1"/>
</dbReference>
<dbReference type="RefSeq" id="XP_018236139.1">
    <property type="nucleotide sequence ID" value="XM_018379982.1"/>
</dbReference>
<dbReference type="EMBL" id="DS231697">
    <property type="protein sequence ID" value="KNA98093.1"/>
    <property type="molecule type" value="Genomic_DNA"/>
</dbReference>
<feature type="compositionally biased region" description="Basic residues" evidence="1">
    <location>
        <begin position="412"/>
        <end position="427"/>
    </location>
</feature>
<reference evidence="3" key="1">
    <citation type="submission" date="2007-04" db="EMBL/GenBank/DDBJ databases">
        <authorList>
            <consortium name="The Broad Institute Genome Sequencing Platform"/>
            <person name="Birren B."/>
            <person name="Lander E."/>
            <person name="Galagan J."/>
            <person name="Nusbaum C."/>
            <person name="Devon K."/>
            <person name="Ma L.-J."/>
            <person name="Jaffe D."/>
            <person name="Butler J."/>
            <person name="Alvarez P."/>
            <person name="Gnerre S."/>
            <person name="Grabherr M."/>
            <person name="Kleber M."/>
            <person name="Mauceli E."/>
            <person name="Brockman W."/>
            <person name="MacCallum I.A."/>
            <person name="Young S."/>
            <person name="LaButti K."/>
            <person name="DeCaprio D."/>
            <person name="Crawford M."/>
            <person name="Koehrsen M."/>
            <person name="Engels R."/>
            <person name="Montgomery P."/>
            <person name="Pearson M."/>
            <person name="Howarth C."/>
            <person name="Larson L."/>
            <person name="White J."/>
            <person name="O'Leary S."/>
            <person name="Kodira C."/>
            <person name="Zeng Q."/>
            <person name="Yandava C."/>
            <person name="Alvarado L."/>
            <person name="Kistler C."/>
            <person name="Shim W.-B."/>
            <person name="Kang S."/>
            <person name="Woloshuk C."/>
        </authorList>
    </citation>
    <scope>NUCLEOTIDE SEQUENCE</scope>
    <source>
        <strain evidence="3">4287</strain>
    </source>
</reference>
<dbReference type="Proteomes" id="UP000009097">
    <property type="component" value="Unassembled WGS sequence"/>
</dbReference>